<dbReference type="InterPro" id="IPR000477">
    <property type="entry name" value="RT_dom"/>
</dbReference>
<dbReference type="GO" id="GO:0004519">
    <property type="term" value="F:endonuclease activity"/>
    <property type="evidence" value="ECO:0007669"/>
    <property type="project" value="UniProtKB-KW"/>
</dbReference>
<name>A0A6S7JBV5_PARCT</name>
<dbReference type="InterPro" id="IPR050951">
    <property type="entry name" value="Retrovirus_Pol_polyprotein"/>
</dbReference>
<dbReference type="Gene3D" id="3.30.420.10">
    <property type="entry name" value="Ribonuclease H-like superfamily/Ribonuclease H"/>
    <property type="match status" value="1"/>
</dbReference>
<dbReference type="CDD" id="cd01647">
    <property type="entry name" value="RT_LTR"/>
    <property type="match status" value="1"/>
</dbReference>
<comment type="caution">
    <text evidence="8">The sequence shown here is derived from an EMBL/GenBank/DDBJ whole genome shotgun (WGS) entry which is preliminary data.</text>
</comment>
<protein>
    <submittedName>
        <fullName evidence="8">Transposon Ty3-I Gag-Pol poly</fullName>
    </submittedName>
</protein>
<organism evidence="8 9">
    <name type="scientific">Paramuricea clavata</name>
    <name type="common">Red gorgonian</name>
    <name type="synonym">Violescent sea-whip</name>
    <dbReference type="NCBI Taxonomy" id="317549"/>
    <lineage>
        <taxon>Eukaryota</taxon>
        <taxon>Metazoa</taxon>
        <taxon>Cnidaria</taxon>
        <taxon>Anthozoa</taxon>
        <taxon>Octocorallia</taxon>
        <taxon>Malacalcyonacea</taxon>
        <taxon>Plexauridae</taxon>
        <taxon>Paramuricea</taxon>
    </lineage>
</organism>
<dbReference type="InterPro" id="IPR043502">
    <property type="entry name" value="DNA/RNA_pol_sf"/>
</dbReference>
<feature type="region of interest" description="Disordered" evidence="7">
    <location>
        <begin position="1429"/>
        <end position="1519"/>
    </location>
</feature>
<dbReference type="Proteomes" id="UP001152795">
    <property type="component" value="Unassembled WGS sequence"/>
</dbReference>
<dbReference type="PROSITE" id="PS50878">
    <property type="entry name" value="RT_POL"/>
    <property type="match status" value="1"/>
</dbReference>
<dbReference type="InterPro" id="IPR001584">
    <property type="entry name" value="Integrase_cat-core"/>
</dbReference>
<evidence type="ECO:0000256" key="6">
    <source>
        <dbReference type="ARBA" id="ARBA00022918"/>
    </source>
</evidence>
<evidence type="ECO:0000256" key="2">
    <source>
        <dbReference type="ARBA" id="ARBA00022695"/>
    </source>
</evidence>
<dbReference type="InterPro" id="IPR041588">
    <property type="entry name" value="Integrase_H2C2"/>
</dbReference>
<dbReference type="Pfam" id="PF00665">
    <property type="entry name" value="rve"/>
    <property type="match status" value="1"/>
</dbReference>
<keyword evidence="3" id="KW-0540">Nuclease</keyword>
<gene>
    <name evidence="8" type="ORF">PACLA_8A053732</name>
</gene>
<dbReference type="InterPro" id="IPR043128">
    <property type="entry name" value="Rev_trsase/Diguanyl_cyclase"/>
</dbReference>
<feature type="compositionally biased region" description="Pro residues" evidence="7">
    <location>
        <begin position="1454"/>
        <end position="1480"/>
    </location>
</feature>
<dbReference type="Gene3D" id="3.30.70.270">
    <property type="match status" value="1"/>
</dbReference>
<dbReference type="OrthoDB" id="6375380at2759"/>
<dbReference type="Pfam" id="PF00078">
    <property type="entry name" value="RVT_1"/>
    <property type="match status" value="1"/>
</dbReference>
<accession>A0A6S7JBV5</accession>
<keyword evidence="1" id="KW-0808">Transferase</keyword>
<dbReference type="Gene3D" id="1.10.150.50">
    <property type="entry name" value="Transcription Factor, Ets-1"/>
    <property type="match status" value="1"/>
</dbReference>
<evidence type="ECO:0000256" key="3">
    <source>
        <dbReference type="ARBA" id="ARBA00022722"/>
    </source>
</evidence>
<keyword evidence="5" id="KW-0378">Hydrolase</keyword>
<sequence length="1550" mass="172284">MALRLRDEPAWKTFLMAASIPDEIAAKYATILVENQLTEATISQLTVEHLTAINITVLGDVLAILGHIQTVLSSPALQAPHVESTTSTAAQFKPPPAAIKLPSVSSNMTHPQFRKFLIDWTVYKKITRLPTSEFASHLYSTCDESVQNTLINSFPEFLQLPEDQMLKTIESVVTKRANPVVHRMNFGNLTQHESESIQDFLVRIRTLAIDCEFSCPTCSVNISAMHIRDQFIRGLHNVQLQTDILAKAGNLKTIEDIVKHAEAFETALRDQSQFQHSADVHAARASPYRKQKQPNFPPNQTCNGCGSKDHGIPGMPPRHSHCPAWGKTCNSCKRPNHMSVVCRQPSTASGLIAHVKYQTDGDTFTSANAIQEIQAHLTPDMKGATTVPLHIFPDSGANICLAGPKQLTHLGLTSHQLRPCNKRVKTVGGSILTCTGWIPVKFEIEGHATTQPLFICNKVDRLYFSKQGCIETRILPPQYPQPMANSISAVSTPPTAQPRPPPPKPPPQLPYPATPENVPKLEAYIREQFASTAFNNSPPFPSLSGPPAHIHLQPNAVPYARHTPIPVPHHWKAKVKESLDRDVQRGIIAPVPIGSPVSWCSPMVVVSKEDGSPRRTIDFQRLNAQCQRETHHTSTPFQLASQVPAHTKKSVVDAVDGFHSVALDSESQPLTTFITEWGRFMYLRMPQGFVAAGDAYTRRYDEIIDGVARKVKIVDDTLLYDQSIEQAFYHMWDYLTLCANNGVVVNAKKFKFCQNTVDFAGLTITPTGVTPSAKTLSSICDFPRPTDLTSARSWFGLVNQVAWAHAISPIMQPFRELIKPNQKFYWDDTLDTLFESSKSVLIDLVKDGVQSYDISRTTCIQPDWSKDGVGYLLLQKHCRCAIVSPVCCENGWKLIHAGSRFTNPAESNYAPTEGEALAVAWSLEHSRLFTLGCPNLVVATDHKPLLGILNDRALDRICNPRVQRLKEKTLPWRFSIIHCPGKWTKGPDALSRYSTTIAAALQDIREQVSDYDMMQCSNVEDAPHMASACALQQIGSVTFDHIVSAARSDTEYQTLLKFIARGFPGKRNLVEPACMRKYWEVRHRLSTFQGVALLDQRLIIPAKLRNVVLSNLHSANQGTTGMKFRAYQCVYWPGMDRSIQIHRETCQDCIRHAPSHHAEPLVLTPSPSYPFQQVCADYFQIEGHSYLAVVDRFSGWLCIYAFKAHEVNHRTLQHIFRDLFIAYGVSEELSTDGGPQFTAEAFQQFLKLWGVNHRLSSASYPQSNGRAEVAVKAAKRIIHNNRSSDGGLNTDTAARAILQYRNTPLPDIELSPAQILLHRQLRDSIPAHPAHYQPHKEWVLTAKECEKALSKRNHILVKNHDTTACKLRPLVLGTNVVVQGGTKRWEHTGRIVEVLPYRQYRIRMFHSGRVILRNRRFLREYTTIHPEDIHPLSIEPPASAPAPSTPALESAPSTPAPSTPAPPTPAPPTLAPPTPAPPTLAPSTPASPILIPESECSVPSSSNLPTQSQGIALGDSQQTAVTQKLPRALKNLQSFNKQGLKDHFPLGGRR</sequence>
<feature type="compositionally biased region" description="Polar residues" evidence="7">
    <location>
        <begin position="483"/>
        <end position="492"/>
    </location>
</feature>
<dbReference type="EMBL" id="CACRXK020015301">
    <property type="protein sequence ID" value="CAB4028178.1"/>
    <property type="molecule type" value="Genomic_DNA"/>
</dbReference>
<dbReference type="Pfam" id="PF18017">
    <property type="entry name" value="SAM_4"/>
    <property type="match status" value="1"/>
</dbReference>
<dbReference type="GO" id="GO:0003676">
    <property type="term" value="F:nucleic acid binding"/>
    <property type="evidence" value="ECO:0007669"/>
    <property type="project" value="InterPro"/>
</dbReference>
<dbReference type="GO" id="GO:0003964">
    <property type="term" value="F:RNA-directed DNA polymerase activity"/>
    <property type="evidence" value="ECO:0007669"/>
    <property type="project" value="UniProtKB-KW"/>
</dbReference>
<evidence type="ECO:0000256" key="5">
    <source>
        <dbReference type="ARBA" id="ARBA00022801"/>
    </source>
</evidence>
<evidence type="ECO:0000256" key="4">
    <source>
        <dbReference type="ARBA" id="ARBA00022759"/>
    </source>
</evidence>
<dbReference type="Pfam" id="PF17917">
    <property type="entry name" value="RT_RNaseH"/>
    <property type="match status" value="1"/>
</dbReference>
<dbReference type="GO" id="GO:0015074">
    <property type="term" value="P:DNA integration"/>
    <property type="evidence" value="ECO:0007669"/>
    <property type="project" value="InterPro"/>
</dbReference>
<feature type="region of interest" description="Disordered" evidence="7">
    <location>
        <begin position="481"/>
        <end position="515"/>
    </location>
</feature>
<evidence type="ECO:0000313" key="8">
    <source>
        <dbReference type="EMBL" id="CAB4028178.1"/>
    </source>
</evidence>
<dbReference type="Gene3D" id="3.10.10.10">
    <property type="entry name" value="HIV Type 1 Reverse Transcriptase, subunit A, domain 1"/>
    <property type="match status" value="1"/>
</dbReference>
<feature type="compositionally biased region" description="Polar residues" evidence="7">
    <location>
        <begin position="1497"/>
        <end position="1519"/>
    </location>
</feature>
<dbReference type="InterPro" id="IPR041373">
    <property type="entry name" value="RT_RNaseH"/>
</dbReference>
<proteinExistence type="predicted"/>
<keyword evidence="6" id="KW-0695">RNA-directed DNA polymerase</keyword>
<evidence type="ECO:0000256" key="7">
    <source>
        <dbReference type="SAM" id="MobiDB-lite"/>
    </source>
</evidence>
<dbReference type="Pfam" id="PF17921">
    <property type="entry name" value="Integrase_H2C2"/>
    <property type="match status" value="1"/>
</dbReference>
<evidence type="ECO:0000313" key="9">
    <source>
        <dbReference type="Proteomes" id="UP001152795"/>
    </source>
</evidence>
<dbReference type="InterPro" id="IPR013761">
    <property type="entry name" value="SAM/pointed_sf"/>
</dbReference>
<reference evidence="8" key="1">
    <citation type="submission" date="2020-04" db="EMBL/GenBank/DDBJ databases">
        <authorList>
            <person name="Alioto T."/>
            <person name="Alioto T."/>
            <person name="Gomez Garrido J."/>
        </authorList>
    </citation>
    <scope>NUCLEOTIDE SEQUENCE</scope>
    <source>
        <strain evidence="8">A484AB</strain>
    </source>
</reference>
<dbReference type="InterPro" id="IPR012337">
    <property type="entry name" value="RNaseH-like_sf"/>
</dbReference>
<dbReference type="PANTHER" id="PTHR37984:SF7">
    <property type="entry name" value="INTEGRASE CATALYTIC DOMAIN-CONTAINING PROTEIN"/>
    <property type="match status" value="1"/>
</dbReference>
<keyword evidence="9" id="KW-1185">Reference proteome</keyword>
<keyword evidence="4" id="KW-0255">Endonuclease</keyword>
<evidence type="ECO:0000256" key="1">
    <source>
        <dbReference type="ARBA" id="ARBA00022679"/>
    </source>
</evidence>
<dbReference type="Gene3D" id="1.10.340.70">
    <property type="match status" value="1"/>
</dbReference>
<dbReference type="PANTHER" id="PTHR37984">
    <property type="entry name" value="PROTEIN CBG26694"/>
    <property type="match status" value="1"/>
</dbReference>
<dbReference type="SUPFAM" id="SSF56672">
    <property type="entry name" value="DNA/RNA polymerases"/>
    <property type="match status" value="1"/>
</dbReference>
<keyword evidence="2" id="KW-0548">Nucleotidyltransferase</keyword>
<dbReference type="InterPro" id="IPR036397">
    <property type="entry name" value="RNaseH_sf"/>
</dbReference>
<dbReference type="GO" id="GO:0016787">
    <property type="term" value="F:hydrolase activity"/>
    <property type="evidence" value="ECO:0007669"/>
    <property type="project" value="UniProtKB-KW"/>
</dbReference>
<feature type="compositionally biased region" description="Pro residues" evidence="7">
    <location>
        <begin position="495"/>
        <end position="513"/>
    </location>
</feature>
<dbReference type="SUPFAM" id="SSF53098">
    <property type="entry name" value="Ribonuclease H-like"/>
    <property type="match status" value="1"/>
</dbReference>
<dbReference type="PROSITE" id="PS50994">
    <property type="entry name" value="INTEGRASE"/>
    <property type="match status" value="1"/>
</dbReference>